<evidence type="ECO:0000313" key="1">
    <source>
        <dbReference type="EMBL" id="KAF9730070.1"/>
    </source>
</evidence>
<dbReference type="OrthoDB" id="67027at2759"/>
<dbReference type="Gene3D" id="1.20.1290.10">
    <property type="entry name" value="AhpD-like"/>
    <property type="match status" value="1"/>
</dbReference>
<dbReference type="InterPro" id="IPR036389">
    <property type="entry name" value="RNase_III_sf"/>
</dbReference>
<dbReference type="GO" id="GO:0006396">
    <property type="term" value="P:RNA processing"/>
    <property type="evidence" value="ECO:0007669"/>
    <property type="project" value="InterPro"/>
</dbReference>
<keyword evidence="2" id="KW-1185">Reference proteome</keyword>
<comment type="caution">
    <text evidence="1">The sequence shown here is derived from an EMBL/GenBank/DDBJ whole genome shotgun (WGS) entry which is preliminary data.</text>
</comment>
<dbReference type="GO" id="GO:0004525">
    <property type="term" value="F:ribonuclease III activity"/>
    <property type="evidence" value="ECO:0007669"/>
    <property type="project" value="InterPro"/>
</dbReference>
<name>A0A9P6G926_9PLEO</name>
<organism evidence="1 2">
    <name type="scientific">Paraphaeosphaeria minitans</name>
    <dbReference type="NCBI Taxonomy" id="565426"/>
    <lineage>
        <taxon>Eukaryota</taxon>
        <taxon>Fungi</taxon>
        <taxon>Dikarya</taxon>
        <taxon>Ascomycota</taxon>
        <taxon>Pezizomycotina</taxon>
        <taxon>Dothideomycetes</taxon>
        <taxon>Pleosporomycetidae</taxon>
        <taxon>Pleosporales</taxon>
        <taxon>Massarineae</taxon>
        <taxon>Didymosphaeriaceae</taxon>
        <taxon>Paraphaeosphaeria</taxon>
    </lineage>
</organism>
<dbReference type="PANTHER" id="PTHR28180">
    <property type="entry name" value="CONSERVED MITOCHONDRIAL PROTEIN-RELATED"/>
    <property type="match status" value="1"/>
</dbReference>
<accession>A0A9P6G926</accession>
<dbReference type="InterPro" id="IPR052999">
    <property type="entry name" value="PTS1_Protein"/>
</dbReference>
<dbReference type="InterPro" id="IPR029032">
    <property type="entry name" value="AhpD-like"/>
</dbReference>
<dbReference type="PANTHER" id="PTHR28180:SF2">
    <property type="entry name" value="PEROXISOMAL PROTEIN 2"/>
    <property type="match status" value="1"/>
</dbReference>
<reference evidence="1" key="1">
    <citation type="journal article" date="2020" name="Mol. Plant Microbe Interact.">
        <title>Genome Sequence of the Biocontrol Agent Coniothyrium minitans strain Conio (IMI 134523).</title>
        <authorList>
            <person name="Patel D."/>
            <person name="Shittu T.A."/>
            <person name="Baroncelli R."/>
            <person name="Muthumeenakshi S."/>
            <person name="Osborne T.H."/>
            <person name="Janganan T.K."/>
            <person name="Sreenivasaprasad S."/>
        </authorList>
    </citation>
    <scope>NUCLEOTIDE SEQUENCE</scope>
    <source>
        <strain evidence="1">Conio</strain>
    </source>
</reference>
<dbReference type="Gene3D" id="1.10.1520.10">
    <property type="entry name" value="Ribonuclease III domain"/>
    <property type="match status" value="1"/>
</dbReference>
<dbReference type="AlphaFoldDB" id="A0A9P6G926"/>
<sequence length="695" mass="77024">MEIGTVQAQIGYQFALPDRLRVALTAAHRSDIDGTSDDGNRGLAKLGMCAVDMIETYRTIVMENRTSKDANIQNHWFKNKRNRASVCCILGINRHLAQSVRQRNQAPSTDVLATALSAILGAIWLDLQTQNGGFPTIVEQTYAILCKLELVLTQVKNITTPLTPFSTDDELNTPLSHHLQQVQDGGDIETHNLTLSSGMWSQDSDDQAHDQVQPYDTVSINNSLNFTQDLVDFDFGTDATGNIWNCIALPGMYEIAGDPGIMTPLGDKDVTVAKRGSIDMEDGIQPVAKINKTHKKAHSDQYDGCDESKLHQQLLEEELEKSKALPSQIRSSLRVLLDHAGISAVDPNSSHLPRLRLLYLTIGSSQTLLNFRAMLHTARNPSDIYPYTVTTTLQPWERYAEICRLGREEDLCVLLRRYHVVQLFKTAKASLFQEHGVIIQTPTTHLTGPRAMPGNPVNRAQANLTEEVLGMILPGPANGTPHYQKTRRHVSQLRRLAKILAICTDRYGFGVLALLPLGSNESGINFNDYTRGVCYPIFIQGENKAVIRIDRIQSNGQALWKSVHSPMEETIDRRLTRAHADLPNYIKDHVYGGLLMRPQSRAGGTAGRITTSLSAIAYLRADQGSSPQLLGHVFGLQKAWRDGSWNSEPSVGSVEGIQWLTSDEGCVWVLEMIDDLVSAVSHNRIDHPKIVVGKL</sequence>
<dbReference type="Proteomes" id="UP000756921">
    <property type="component" value="Unassembled WGS sequence"/>
</dbReference>
<protein>
    <submittedName>
        <fullName evidence="1">Conserved mitochondrial protein</fullName>
    </submittedName>
</protein>
<proteinExistence type="predicted"/>
<dbReference type="EMBL" id="WJXW01000015">
    <property type="protein sequence ID" value="KAF9730070.1"/>
    <property type="molecule type" value="Genomic_DNA"/>
</dbReference>
<gene>
    <name evidence="1" type="ORF">PMIN01_12003</name>
</gene>
<dbReference type="SUPFAM" id="SSF69065">
    <property type="entry name" value="RNase III domain-like"/>
    <property type="match status" value="1"/>
</dbReference>
<evidence type="ECO:0000313" key="2">
    <source>
        <dbReference type="Proteomes" id="UP000756921"/>
    </source>
</evidence>